<feature type="region of interest" description="Disordered" evidence="1">
    <location>
        <begin position="343"/>
        <end position="383"/>
    </location>
</feature>
<organism evidence="2">
    <name type="scientific">Caldilineaceae bacterium SB0662_bin_9</name>
    <dbReference type="NCBI Taxonomy" id="2605258"/>
    <lineage>
        <taxon>Bacteria</taxon>
        <taxon>Bacillati</taxon>
        <taxon>Chloroflexota</taxon>
        <taxon>Caldilineae</taxon>
        <taxon>Caldilineales</taxon>
        <taxon>Caldilineaceae</taxon>
    </lineage>
</organism>
<dbReference type="AlphaFoldDB" id="A0A6B1DX42"/>
<proteinExistence type="predicted"/>
<evidence type="ECO:0000313" key="2">
    <source>
        <dbReference type="EMBL" id="MYD91586.1"/>
    </source>
</evidence>
<sequence>MRNILALTPCGKPQTAHFAHVTELLQWLPGRLNFIGLEHYGGRSARTHARWFARPFPFARLAVAELGALHPRVPEGLGELLALDASFVAKSGDKTWGMGWFWSGMARAARWALEVTLLTAVDVEEGGALRPAIPGHRPACGADTGQETALDAALALLGEAVAAGAREILGALGGRGGRAPTGPAHGGPPAQGRGPALPLRRSHARRPGRKRRCDGCFDRPDPARMARTTRKKEKVDLYHAVLHAKAWQCWLRVVYVLPRGTDPETKEGVLLDGTDTDLAPERIFRFHGTRFQIEFAFRDAKQHLGLNHGQARSQARLRAERPLGPFSLRDRKRGNLEEEIHKRFATRSAAGQNASNSEAGRGRIPPERLWLRTPPPEAGPAGP</sequence>
<feature type="compositionally biased region" description="Basic and acidic residues" evidence="1">
    <location>
        <begin position="360"/>
        <end position="370"/>
    </location>
</feature>
<dbReference type="InterPro" id="IPR012337">
    <property type="entry name" value="RNaseH-like_sf"/>
</dbReference>
<comment type="caution">
    <text evidence="2">The sequence shown here is derived from an EMBL/GenBank/DDBJ whole genome shotgun (WGS) entry which is preliminary data.</text>
</comment>
<feature type="compositionally biased region" description="Pro residues" evidence="1">
    <location>
        <begin position="373"/>
        <end position="383"/>
    </location>
</feature>
<name>A0A6B1DX42_9CHLR</name>
<feature type="compositionally biased region" description="Low complexity" evidence="1">
    <location>
        <begin position="180"/>
        <end position="199"/>
    </location>
</feature>
<dbReference type="SUPFAM" id="SSF53098">
    <property type="entry name" value="Ribonuclease H-like"/>
    <property type="match status" value="1"/>
</dbReference>
<feature type="compositionally biased region" description="Basic residues" evidence="1">
    <location>
        <begin position="200"/>
        <end position="212"/>
    </location>
</feature>
<feature type="region of interest" description="Disordered" evidence="1">
    <location>
        <begin position="174"/>
        <end position="217"/>
    </location>
</feature>
<reference evidence="2" key="1">
    <citation type="submission" date="2019-09" db="EMBL/GenBank/DDBJ databases">
        <title>Characterisation of the sponge microbiome using genome-centric metagenomics.</title>
        <authorList>
            <person name="Engelberts J.P."/>
            <person name="Robbins S.J."/>
            <person name="De Goeij J.M."/>
            <person name="Aranda M."/>
            <person name="Bell S.C."/>
            <person name="Webster N.S."/>
        </authorList>
    </citation>
    <scope>NUCLEOTIDE SEQUENCE</scope>
    <source>
        <strain evidence="2">SB0662_bin_9</strain>
    </source>
</reference>
<evidence type="ECO:0008006" key="3">
    <source>
        <dbReference type="Google" id="ProtNLM"/>
    </source>
</evidence>
<evidence type="ECO:0000256" key="1">
    <source>
        <dbReference type="SAM" id="MobiDB-lite"/>
    </source>
</evidence>
<feature type="compositionally biased region" description="Polar residues" evidence="1">
    <location>
        <begin position="349"/>
        <end position="358"/>
    </location>
</feature>
<protein>
    <recommendedName>
        <fullName evidence="3">Transposase</fullName>
    </recommendedName>
</protein>
<dbReference type="EMBL" id="VXPY01000104">
    <property type="protein sequence ID" value="MYD91586.1"/>
    <property type="molecule type" value="Genomic_DNA"/>
</dbReference>
<accession>A0A6B1DX42</accession>
<gene>
    <name evidence="2" type="ORF">F4Y08_14860</name>
</gene>